<reference evidence="5" key="2">
    <citation type="journal article" date="2019" name="Int. J. Syst. Evol. Microbiol.">
        <title>The Global Catalogue of Microorganisms (GCM) 10K type strain sequencing project: providing services to taxonomists for standard genome sequencing and annotation.</title>
        <authorList>
            <consortium name="The Broad Institute Genomics Platform"/>
            <consortium name="The Broad Institute Genome Sequencing Center for Infectious Disease"/>
            <person name="Wu L."/>
            <person name="Ma J."/>
        </authorList>
    </citation>
    <scope>NUCLEOTIDE SEQUENCE [LARGE SCALE GENOMIC DNA]</scope>
    <source>
        <strain evidence="5">CGMCC 1.18437</strain>
    </source>
</reference>
<evidence type="ECO:0000313" key="5">
    <source>
        <dbReference type="Proteomes" id="UP000619376"/>
    </source>
</evidence>
<dbReference type="RefSeq" id="WP_229831878.1">
    <property type="nucleotide sequence ID" value="NZ_BNAJ01000003.1"/>
</dbReference>
<evidence type="ECO:0000313" key="3">
    <source>
        <dbReference type="EMBL" id="MBB5376304.1"/>
    </source>
</evidence>
<gene>
    <name evidence="2" type="ORF">GCM10017781_14790</name>
    <name evidence="3" type="ORF">HNQ07_001761</name>
</gene>
<sequence>MTFLSVLRLLIDVCGSVALVLALLASGWTLLRTRDPARTQRVILDGIVFALNLKTAATLLRTTELTTWSQIGMFAAIFALRTVLARVAQWERRSLSAVGPSAAA</sequence>
<protein>
    <submittedName>
        <fullName evidence="3">Putative membrane protein</fullName>
    </submittedName>
</protein>
<dbReference type="Pfam" id="PF07784">
    <property type="entry name" value="DUF1622"/>
    <property type="match status" value="1"/>
</dbReference>
<accession>A0A7W8KGW0</accession>
<keyword evidence="1" id="KW-0812">Transmembrane</keyword>
<reference evidence="2" key="1">
    <citation type="journal article" date="2014" name="Int. J. Syst. Evol. Microbiol.">
        <title>Complete genome of a new Firmicutes species belonging to the dominant human colonic microbiota ('Ruminococcus bicirculans') reveals two chromosomes and a selective capacity to utilize plant glucans.</title>
        <authorList>
            <consortium name="NISC Comparative Sequencing Program"/>
            <person name="Wegmann U."/>
            <person name="Louis P."/>
            <person name="Goesmann A."/>
            <person name="Henrissat B."/>
            <person name="Duncan S.H."/>
            <person name="Flint H.J."/>
        </authorList>
    </citation>
    <scope>NUCLEOTIDE SEQUENCE</scope>
    <source>
        <strain evidence="2">CGMCC 1.18437</strain>
    </source>
</reference>
<evidence type="ECO:0000313" key="2">
    <source>
        <dbReference type="EMBL" id="GHF39313.1"/>
    </source>
</evidence>
<proteinExistence type="predicted"/>
<organism evidence="3 4">
    <name type="scientific">Deinococcus metalli</name>
    <dbReference type="NCBI Taxonomy" id="1141878"/>
    <lineage>
        <taxon>Bacteria</taxon>
        <taxon>Thermotogati</taxon>
        <taxon>Deinococcota</taxon>
        <taxon>Deinococci</taxon>
        <taxon>Deinococcales</taxon>
        <taxon>Deinococcaceae</taxon>
        <taxon>Deinococcus</taxon>
    </lineage>
</organism>
<dbReference type="Proteomes" id="UP000539473">
    <property type="component" value="Unassembled WGS sequence"/>
</dbReference>
<reference evidence="3 4" key="3">
    <citation type="submission" date="2020-08" db="EMBL/GenBank/DDBJ databases">
        <title>Genomic Encyclopedia of Type Strains, Phase IV (KMG-IV): sequencing the most valuable type-strain genomes for metagenomic binning, comparative biology and taxonomic classification.</title>
        <authorList>
            <person name="Goeker M."/>
        </authorList>
    </citation>
    <scope>NUCLEOTIDE SEQUENCE [LARGE SCALE GENOMIC DNA]</scope>
    <source>
        <strain evidence="3 4">DSM 27521</strain>
    </source>
</reference>
<feature type="transmembrane region" description="Helical" evidence="1">
    <location>
        <begin position="6"/>
        <end position="30"/>
    </location>
</feature>
<keyword evidence="1" id="KW-0472">Membrane</keyword>
<dbReference type="InterPro" id="IPR012427">
    <property type="entry name" value="DUF1622"/>
</dbReference>
<dbReference type="AlphaFoldDB" id="A0A7W8KGW0"/>
<dbReference type="Proteomes" id="UP000619376">
    <property type="component" value="Unassembled WGS sequence"/>
</dbReference>
<comment type="caution">
    <text evidence="3">The sequence shown here is derived from an EMBL/GenBank/DDBJ whole genome shotgun (WGS) entry which is preliminary data.</text>
</comment>
<keyword evidence="5" id="KW-1185">Reference proteome</keyword>
<dbReference type="EMBL" id="BNAJ01000003">
    <property type="protein sequence ID" value="GHF39313.1"/>
    <property type="molecule type" value="Genomic_DNA"/>
</dbReference>
<reference evidence="2" key="4">
    <citation type="submission" date="2024-05" db="EMBL/GenBank/DDBJ databases">
        <authorList>
            <person name="Sun Q."/>
            <person name="Zhou Y."/>
        </authorList>
    </citation>
    <scope>NUCLEOTIDE SEQUENCE</scope>
    <source>
        <strain evidence="2">CGMCC 1.18437</strain>
    </source>
</reference>
<name>A0A7W8KGW0_9DEIO</name>
<keyword evidence="1" id="KW-1133">Transmembrane helix</keyword>
<evidence type="ECO:0000256" key="1">
    <source>
        <dbReference type="SAM" id="Phobius"/>
    </source>
</evidence>
<dbReference type="EMBL" id="JACHFK010000003">
    <property type="protein sequence ID" value="MBB5376304.1"/>
    <property type="molecule type" value="Genomic_DNA"/>
</dbReference>
<evidence type="ECO:0000313" key="4">
    <source>
        <dbReference type="Proteomes" id="UP000539473"/>
    </source>
</evidence>